<dbReference type="AlphaFoldDB" id="A0A8E2J8F1"/>
<proteinExistence type="predicted"/>
<name>A0A8E2J8F1_9PEZI</name>
<dbReference type="OrthoDB" id="3942738at2759"/>
<sequence>MKPYGQRIEDTIAEPQLEEKPGLSAALIRHEVNRSTLSRRFNRETTSRADGYNGQRLVDTAQSGALLVYIKDLTVQVRPSIVSIV</sequence>
<dbReference type="Proteomes" id="UP000250266">
    <property type="component" value="Unassembled WGS sequence"/>
</dbReference>
<gene>
    <name evidence="1" type="ORF">K432DRAFT_313589</name>
</gene>
<keyword evidence="2" id="KW-1185">Reference proteome</keyword>
<protein>
    <submittedName>
        <fullName evidence="1">Uncharacterized protein</fullName>
    </submittedName>
</protein>
<organism evidence="1 2">
    <name type="scientific">Lepidopterella palustris CBS 459.81</name>
    <dbReference type="NCBI Taxonomy" id="1314670"/>
    <lineage>
        <taxon>Eukaryota</taxon>
        <taxon>Fungi</taxon>
        <taxon>Dikarya</taxon>
        <taxon>Ascomycota</taxon>
        <taxon>Pezizomycotina</taxon>
        <taxon>Dothideomycetes</taxon>
        <taxon>Pleosporomycetidae</taxon>
        <taxon>Mytilinidiales</taxon>
        <taxon>Argynnaceae</taxon>
        <taxon>Lepidopterella</taxon>
    </lineage>
</organism>
<evidence type="ECO:0000313" key="1">
    <source>
        <dbReference type="EMBL" id="OCK73145.1"/>
    </source>
</evidence>
<reference evidence="1 2" key="1">
    <citation type="journal article" date="2016" name="Nat. Commun.">
        <title>Ectomycorrhizal ecology is imprinted in the genome of the dominant symbiotic fungus Cenococcum geophilum.</title>
        <authorList>
            <consortium name="DOE Joint Genome Institute"/>
            <person name="Peter M."/>
            <person name="Kohler A."/>
            <person name="Ohm R.A."/>
            <person name="Kuo A."/>
            <person name="Krutzmann J."/>
            <person name="Morin E."/>
            <person name="Arend M."/>
            <person name="Barry K.W."/>
            <person name="Binder M."/>
            <person name="Choi C."/>
            <person name="Clum A."/>
            <person name="Copeland A."/>
            <person name="Grisel N."/>
            <person name="Haridas S."/>
            <person name="Kipfer T."/>
            <person name="LaButti K."/>
            <person name="Lindquist E."/>
            <person name="Lipzen A."/>
            <person name="Maire R."/>
            <person name="Meier B."/>
            <person name="Mihaltcheva S."/>
            <person name="Molinier V."/>
            <person name="Murat C."/>
            <person name="Poggeler S."/>
            <person name="Quandt C.A."/>
            <person name="Sperisen C."/>
            <person name="Tritt A."/>
            <person name="Tisserant E."/>
            <person name="Crous P.W."/>
            <person name="Henrissat B."/>
            <person name="Nehls U."/>
            <person name="Egli S."/>
            <person name="Spatafora J.W."/>
            <person name="Grigoriev I.V."/>
            <person name="Martin F.M."/>
        </authorList>
    </citation>
    <scope>NUCLEOTIDE SEQUENCE [LARGE SCALE GENOMIC DNA]</scope>
    <source>
        <strain evidence="1 2">CBS 459.81</strain>
    </source>
</reference>
<accession>A0A8E2J8F1</accession>
<dbReference type="EMBL" id="KV745933">
    <property type="protein sequence ID" value="OCK73145.1"/>
    <property type="molecule type" value="Genomic_DNA"/>
</dbReference>
<evidence type="ECO:0000313" key="2">
    <source>
        <dbReference type="Proteomes" id="UP000250266"/>
    </source>
</evidence>